<name>F4XPG7_9CYAN</name>
<gene>
    <name evidence="2" type="ORF">LYNGBM3L_34070</name>
</gene>
<dbReference type="InterPro" id="IPR039365">
    <property type="entry name" value="IS701-like"/>
</dbReference>
<dbReference type="Pfam" id="PF13546">
    <property type="entry name" value="DDE_5"/>
    <property type="match status" value="1"/>
</dbReference>
<evidence type="ECO:0000313" key="3">
    <source>
        <dbReference type="Proteomes" id="UP000003959"/>
    </source>
</evidence>
<reference evidence="3" key="1">
    <citation type="journal article" date="2011" name="Proc. Natl. Acad. Sci. U.S.A.">
        <title>Genomic insights into the physiology and ecology of the marine filamentous cyanobacterium Lyngbya majuscula.</title>
        <authorList>
            <person name="Jones A.C."/>
            <person name="Monroe E.A."/>
            <person name="Podell S."/>
            <person name="Hess W.R."/>
            <person name="Klages S."/>
            <person name="Esquenazi E."/>
            <person name="Niessen S."/>
            <person name="Hoover H."/>
            <person name="Rothmann M."/>
            <person name="Lasken R.S."/>
            <person name="Yates J.R.III."/>
            <person name="Reinhardt R."/>
            <person name="Kube M."/>
            <person name="Burkart M.D."/>
            <person name="Allen E.E."/>
            <person name="Dorrestein P.C."/>
            <person name="Gerwick W.H."/>
            <person name="Gerwick L."/>
        </authorList>
    </citation>
    <scope>NUCLEOTIDE SEQUENCE [LARGE SCALE GENOMIC DNA]</scope>
    <source>
        <strain evidence="3">3L</strain>
    </source>
</reference>
<feature type="domain" description="Transposase IS701-like DDE" evidence="1">
    <location>
        <begin position="5"/>
        <end position="107"/>
    </location>
</feature>
<dbReference type="PANTHER" id="PTHR33627">
    <property type="entry name" value="TRANSPOSASE"/>
    <property type="match status" value="1"/>
</dbReference>
<dbReference type="PANTHER" id="PTHR33627:SF1">
    <property type="entry name" value="TRANSPOSASE"/>
    <property type="match status" value="1"/>
</dbReference>
<dbReference type="HOGENOM" id="CLU_109322_0_0_3"/>
<organism evidence="2 3">
    <name type="scientific">Moorena producens 3L</name>
    <dbReference type="NCBI Taxonomy" id="489825"/>
    <lineage>
        <taxon>Bacteria</taxon>
        <taxon>Bacillati</taxon>
        <taxon>Cyanobacteriota</taxon>
        <taxon>Cyanophyceae</taxon>
        <taxon>Coleofasciculales</taxon>
        <taxon>Coleofasciculaceae</taxon>
        <taxon>Moorena</taxon>
    </lineage>
</organism>
<dbReference type="Proteomes" id="UP000003959">
    <property type="component" value="Unassembled WGS sequence"/>
</dbReference>
<dbReference type="InterPro" id="IPR038721">
    <property type="entry name" value="IS701-like_DDE_dom"/>
</dbReference>
<proteinExistence type="predicted"/>
<accession>F4XPG7</accession>
<dbReference type="AlphaFoldDB" id="F4XPG7"/>
<evidence type="ECO:0000259" key="1">
    <source>
        <dbReference type="Pfam" id="PF13546"/>
    </source>
</evidence>
<keyword evidence="3" id="KW-1185">Reference proteome</keyword>
<sequence>MVEIGKIDNGVVVVTTDLYDGQKSLPLDLELYQHASSLPQGNKDPEFKKKPELALGLIDRSLLRGYRPGYVVIDAGYGNNTTFLHKLEKRKLKYLGGLAKNRQVISQTSANNREEIPLDKLASVLPGSAFIPVNLNLNQSKTVWVATVEVELSQLEGTRTIAIVNQASTFDQEA</sequence>
<dbReference type="EMBL" id="GL890848">
    <property type="protein sequence ID" value="EGJ33421.1"/>
    <property type="molecule type" value="Genomic_DNA"/>
</dbReference>
<dbReference type="eggNOG" id="COG5659">
    <property type="taxonomic scope" value="Bacteria"/>
</dbReference>
<protein>
    <recommendedName>
        <fullName evidence="1">Transposase IS701-like DDE domain-containing protein</fullName>
    </recommendedName>
</protein>
<evidence type="ECO:0000313" key="2">
    <source>
        <dbReference type="EMBL" id="EGJ33421.1"/>
    </source>
</evidence>